<keyword evidence="1" id="KW-0472">Membrane</keyword>
<protein>
    <recommendedName>
        <fullName evidence="4">Lipopolysaccharide assembly protein A domain-containing protein</fullName>
    </recommendedName>
</protein>
<keyword evidence="3" id="KW-1185">Reference proteome</keyword>
<name>A0A1W6NXY3_9RHOB</name>
<proteinExistence type="predicted"/>
<evidence type="ECO:0008006" key="4">
    <source>
        <dbReference type="Google" id="ProtNLM"/>
    </source>
</evidence>
<dbReference type="EMBL" id="CP019937">
    <property type="protein sequence ID" value="ARO13877.1"/>
    <property type="molecule type" value="Genomic_DNA"/>
</dbReference>
<dbReference type="STRING" id="92947.BVG79_00525"/>
<gene>
    <name evidence="2" type="ORF">BVG79_00525</name>
</gene>
<dbReference type="RefSeq" id="WP_085785509.1">
    <property type="nucleotide sequence ID" value="NZ_CP019937.1"/>
</dbReference>
<evidence type="ECO:0000313" key="2">
    <source>
        <dbReference type="EMBL" id="ARO13877.1"/>
    </source>
</evidence>
<keyword evidence="1" id="KW-1133">Transmembrane helix</keyword>
<evidence type="ECO:0000256" key="1">
    <source>
        <dbReference type="SAM" id="Phobius"/>
    </source>
</evidence>
<dbReference type="OrthoDB" id="7689797at2"/>
<reference evidence="2 3" key="1">
    <citation type="submission" date="2017-02" db="EMBL/GenBank/DDBJ databases">
        <title>Ketogulonicigenium robustum SPU B003 Genome sequencing and assembly.</title>
        <authorList>
            <person name="Li Y."/>
            <person name="Liu L."/>
            <person name="Wang C."/>
            <person name="Zhang M."/>
            <person name="Zhang T."/>
            <person name="Zhang Y."/>
        </authorList>
    </citation>
    <scope>NUCLEOTIDE SEQUENCE [LARGE SCALE GENOMIC DNA]</scope>
    <source>
        <strain evidence="2 3">SPU_B003</strain>
    </source>
</reference>
<accession>A0A1W6NXY3</accession>
<dbReference type="AlphaFoldDB" id="A0A1W6NXY3"/>
<sequence>MRFIRLVFWLVVAGCLVVLGLANRGSVTLHAIPAGLAQALGMQPTIQVPLFVAIFIGVGVGLLVGFLWEWIREYPVRAAVAKHRQELNALGDEVQRLRRDNASGQGDAEILALLGAGKSK</sequence>
<evidence type="ECO:0000313" key="3">
    <source>
        <dbReference type="Proteomes" id="UP000242447"/>
    </source>
</evidence>
<keyword evidence="1" id="KW-0812">Transmembrane</keyword>
<dbReference type="KEGG" id="kro:BVG79_00525"/>
<dbReference type="Proteomes" id="UP000242447">
    <property type="component" value="Chromosome"/>
</dbReference>
<feature type="transmembrane region" description="Helical" evidence="1">
    <location>
        <begin position="49"/>
        <end position="68"/>
    </location>
</feature>
<organism evidence="2 3">
    <name type="scientific">Ketogulonicigenium robustum</name>
    <dbReference type="NCBI Taxonomy" id="92947"/>
    <lineage>
        <taxon>Bacteria</taxon>
        <taxon>Pseudomonadati</taxon>
        <taxon>Pseudomonadota</taxon>
        <taxon>Alphaproteobacteria</taxon>
        <taxon>Rhodobacterales</taxon>
        <taxon>Roseobacteraceae</taxon>
        <taxon>Ketogulonicigenium</taxon>
    </lineage>
</organism>